<sequence length="385" mass="41592">MTESKPMSVLLVASQLPPVTSGVSRSVDRLRRGLIERGHRVDAVSALADRGLTYGEYRMHFIARRFARFARFTEGYDVVGLHGPSPFCSELFLARTALARRRPAVVYTHHFQVMVEAAGRGRGAMYRAQLGVNTAQERLARVADEVVVTSPSYRDLLAEAGVPGAHVIPWGVDAVAPAGADTPEDVTARSNGPLRVLFVGQMRPYKGVPVLLEALDGLPGVEATLVGGGLDEQQYRELARRRGLTNARFVGRVDHDELLAAYRSHDVIVLPSINELEAFGMVLLEGMSAGLIPVCSDLPGLGDVVGDTGRVVPRRDPDALRGALASLAAQPAERARLSKSARARAATFTWERSVADYEAVLATAVLSNADRGRSISANPTTRRQR</sequence>
<dbReference type="STRING" id="1229780.BN381_10222"/>
<feature type="domain" description="Glycosyltransferase subfamily 4-like N-terminal" evidence="4">
    <location>
        <begin position="21"/>
        <end position="173"/>
    </location>
</feature>
<organism evidence="5 6">
    <name type="scientific">Candidatus Neomicrothrix parvicella RN1</name>
    <dbReference type="NCBI Taxonomy" id="1229780"/>
    <lineage>
        <taxon>Bacteria</taxon>
        <taxon>Bacillati</taxon>
        <taxon>Actinomycetota</taxon>
        <taxon>Acidimicrobiia</taxon>
        <taxon>Acidimicrobiales</taxon>
        <taxon>Microthrixaceae</taxon>
        <taxon>Candidatus Neomicrothrix</taxon>
    </lineage>
</organism>
<evidence type="ECO:0000256" key="2">
    <source>
        <dbReference type="ARBA" id="ARBA00022679"/>
    </source>
</evidence>
<evidence type="ECO:0000259" key="3">
    <source>
        <dbReference type="Pfam" id="PF00534"/>
    </source>
</evidence>
<proteinExistence type="predicted"/>
<evidence type="ECO:0000256" key="1">
    <source>
        <dbReference type="ARBA" id="ARBA00022676"/>
    </source>
</evidence>
<evidence type="ECO:0000313" key="5">
    <source>
        <dbReference type="EMBL" id="CCM61991.1"/>
    </source>
</evidence>
<dbReference type="Gene3D" id="3.40.50.2000">
    <property type="entry name" value="Glycogen Phosphorylase B"/>
    <property type="match status" value="2"/>
</dbReference>
<dbReference type="SUPFAM" id="SSF53756">
    <property type="entry name" value="UDP-Glycosyltransferase/glycogen phosphorylase"/>
    <property type="match status" value="1"/>
</dbReference>
<dbReference type="InterPro" id="IPR028098">
    <property type="entry name" value="Glyco_trans_4-like_N"/>
</dbReference>
<dbReference type="HOGENOM" id="CLU_009583_2_1_11"/>
<keyword evidence="2 5" id="KW-0808">Transferase</keyword>
<dbReference type="InterPro" id="IPR001296">
    <property type="entry name" value="Glyco_trans_1"/>
</dbReference>
<accession>R4YYF8</accession>
<protein>
    <submittedName>
        <fullName evidence="5">Putative Phosphatidylinositol alpha-mannosyltransferase</fullName>
        <ecNumber evidence="5">2.4.1.57</ecNumber>
    </submittedName>
</protein>
<evidence type="ECO:0000259" key="4">
    <source>
        <dbReference type="Pfam" id="PF13439"/>
    </source>
</evidence>
<dbReference type="Pfam" id="PF13439">
    <property type="entry name" value="Glyco_transf_4"/>
    <property type="match status" value="1"/>
</dbReference>
<dbReference type="CDD" id="cd03801">
    <property type="entry name" value="GT4_PimA-like"/>
    <property type="match status" value="1"/>
</dbReference>
<dbReference type="PANTHER" id="PTHR45947:SF3">
    <property type="entry name" value="SULFOQUINOVOSYL TRANSFERASE SQD2"/>
    <property type="match status" value="1"/>
</dbReference>
<name>R4YYF8_9ACTN</name>
<keyword evidence="6" id="KW-1185">Reference proteome</keyword>
<dbReference type="OrthoDB" id="9787111at2"/>
<dbReference type="GO" id="GO:0016758">
    <property type="term" value="F:hexosyltransferase activity"/>
    <property type="evidence" value="ECO:0007669"/>
    <property type="project" value="TreeGrafter"/>
</dbReference>
<keyword evidence="1 5" id="KW-0328">Glycosyltransferase</keyword>
<dbReference type="AlphaFoldDB" id="R4YYF8"/>
<dbReference type="InterPro" id="IPR050194">
    <property type="entry name" value="Glycosyltransferase_grp1"/>
</dbReference>
<dbReference type="Pfam" id="PF00534">
    <property type="entry name" value="Glycos_transf_1"/>
    <property type="match status" value="1"/>
</dbReference>
<dbReference type="Proteomes" id="UP000018291">
    <property type="component" value="Unassembled WGS sequence"/>
</dbReference>
<dbReference type="eggNOG" id="COG0438">
    <property type="taxonomic scope" value="Bacteria"/>
</dbReference>
<dbReference type="EC" id="2.4.1.57" evidence="5"/>
<gene>
    <name evidence="5" type="ORF">BN381_10222</name>
</gene>
<reference evidence="5 6" key="1">
    <citation type="journal article" date="2013" name="ISME J.">
        <title>Metabolic model for the filamentous 'Candidatus Microthrix parvicella' based on genomic and metagenomic analyses.</title>
        <authorList>
            <person name="Jon McIlroy S."/>
            <person name="Kristiansen R."/>
            <person name="Albertsen M."/>
            <person name="Michael Karst S."/>
            <person name="Rossetti S."/>
            <person name="Lund Nielsen J."/>
            <person name="Tandoi V."/>
            <person name="James Seviour R."/>
            <person name="Nielsen P.H."/>
        </authorList>
    </citation>
    <scope>NUCLEOTIDE SEQUENCE [LARGE SCALE GENOMIC DNA]</scope>
    <source>
        <strain evidence="5 6">RN1</strain>
    </source>
</reference>
<comment type="caution">
    <text evidence="5">The sequence shown here is derived from an EMBL/GenBank/DDBJ whole genome shotgun (WGS) entry which is preliminary data.</text>
</comment>
<dbReference type="GO" id="GO:1901137">
    <property type="term" value="P:carbohydrate derivative biosynthetic process"/>
    <property type="evidence" value="ECO:0007669"/>
    <property type="project" value="UniProtKB-ARBA"/>
</dbReference>
<dbReference type="RefSeq" id="WP_012222951.1">
    <property type="nucleotide sequence ID" value="NZ_HG422565.1"/>
</dbReference>
<evidence type="ECO:0000313" key="6">
    <source>
        <dbReference type="Proteomes" id="UP000018291"/>
    </source>
</evidence>
<dbReference type="PANTHER" id="PTHR45947">
    <property type="entry name" value="SULFOQUINOVOSYL TRANSFERASE SQD2"/>
    <property type="match status" value="1"/>
</dbReference>
<dbReference type="EMBL" id="CANL01000001">
    <property type="protein sequence ID" value="CCM61991.1"/>
    <property type="molecule type" value="Genomic_DNA"/>
</dbReference>
<feature type="domain" description="Glycosyl transferase family 1" evidence="3">
    <location>
        <begin position="189"/>
        <end position="343"/>
    </location>
</feature>